<dbReference type="EMBL" id="REGN01004024">
    <property type="protein sequence ID" value="RNA19547.1"/>
    <property type="molecule type" value="Genomic_DNA"/>
</dbReference>
<keyword evidence="2" id="KW-1185">Reference proteome</keyword>
<comment type="caution">
    <text evidence="1">The sequence shown here is derived from an EMBL/GenBank/DDBJ whole genome shotgun (WGS) entry which is preliminary data.</text>
</comment>
<evidence type="ECO:0000313" key="1">
    <source>
        <dbReference type="EMBL" id="RNA19547.1"/>
    </source>
</evidence>
<proteinExistence type="predicted"/>
<sequence>MSFNNQIKPKGRGRTSRAVNLARAQKEQDNRLESTIKNDVTVENNVDVTVPRISIFESTARLADKLELELTMQYMSPQVEELESNRFNLSNVNPKDLELRDYFSTCVRHHAYTYHLGDIEWAKVIEQPKNIATTIAFVRFTQKNLHPQIVKSLDGAIWHGKEIVACVNPRRTKPEHVYKQPITEFTLENRMEIREIELRRRKAELDKLESDL</sequence>
<gene>
    <name evidence="1" type="ORF">BpHYR1_025199</name>
</gene>
<dbReference type="InterPro" id="IPR035979">
    <property type="entry name" value="RBD_domain_sf"/>
</dbReference>
<dbReference type="Proteomes" id="UP000276133">
    <property type="component" value="Unassembled WGS sequence"/>
</dbReference>
<evidence type="ECO:0000313" key="2">
    <source>
        <dbReference type="Proteomes" id="UP000276133"/>
    </source>
</evidence>
<dbReference type="CDD" id="cd00590">
    <property type="entry name" value="RRM_SF"/>
    <property type="match status" value="1"/>
</dbReference>
<dbReference type="GO" id="GO:0003676">
    <property type="term" value="F:nucleic acid binding"/>
    <property type="evidence" value="ECO:0007669"/>
    <property type="project" value="InterPro"/>
</dbReference>
<protein>
    <submittedName>
        <fullName evidence="1">Uncharacterized protein</fullName>
    </submittedName>
</protein>
<name>A0A3M7R7K4_BRAPC</name>
<dbReference type="AlphaFoldDB" id="A0A3M7R7K4"/>
<accession>A0A3M7R7K4</accession>
<reference evidence="1 2" key="1">
    <citation type="journal article" date="2018" name="Sci. Rep.">
        <title>Genomic signatures of local adaptation to the degree of environmental predictability in rotifers.</title>
        <authorList>
            <person name="Franch-Gras L."/>
            <person name="Hahn C."/>
            <person name="Garcia-Roger E.M."/>
            <person name="Carmona M.J."/>
            <person name="Serra M."/>
            <person name="Gomez A."/>
        </authorList>
    </citation>
    <scope>NUCLEOTIDE SEQUENCE [LARGE SCALE GENOMIC DNA]</scope>
    <source>
        <strain evidence="1">HYR1</strain>
    </source>
</reference>
<organism evidence="1 2">
    <name type="scientific">Brachionus plicatilis</name>
    <name type="common">Marine rotifer</name>
    <name type="synonym">Brachionus muelleri</name>
    <dbReference type="NCBI Taxonomy" id="10195"/>
    <lineage>
        <taxon>Eukaryota</taxon>
        <taxon>Metazoa</taxon>
        <taxon>Spiralia</taxon>
        <taxon>Gnathifera</taxon>
        <taxon>Rotifera</taxon>
        <taxon>Eurotatoria</taxon>
        <taxon>Monogononta</taxon>
        <taxon>Pseudotrocha</taxon>
        <taxon>Ploima</taxon>
        <taxon>Brachionidae</taxon>
        <taxon>Brachionus</taxon>
    </lineage>
</organism>
<dbReference type="SUPFAM" id="SSF54928">
    <property type="entry name" value="RNA-binding domain, RBD"/>
    <property type="match status" value="1"/>
</dbReference>